<evidence type="ECO:0000256" key="5">
    <source>
        <dbReference type="ARBA" id="ARBA00022777"/>
    </source>
</evidence>
<evidence type="ECO:0000259" key="7">
    <source>
        <dbReference type="PROSITE" id="PS50011"/>
    </source>
</evidence>
<sequence length="114" mass="13089">MLYSTAYRILGVLQTPAMRICLPFVSVGSYPPRRGLKRKIGYIDSATRMGQKNKIEQEFEIGEEIVHKEVEIMQHLFGHQGIVTLKAVYEDAQYIHLVMKLCSGGQLFDQMRKD</sequence>
<evidence type="ECO:0000256" key="4">
    <source>
        <dbReference type="ARBA" id="ARBA00022741"/>
    </source>
</evidence>
<dbReference type="Pfam" id="PF00069">
    <property type="entry name" value="Pkinase"/>
    <property type="match status" value="1"/>
</dbReference>
<reference evidence="8" key="1">
    <citation type="journal article" date="2019" name="Sci. Rep.">
        <title>Draft genome of Tanacetum cinerariifolium, the natural source of mosquito coil.</title>
        <authorList>
            <person name="Yamashiro T."/>
            <person name="Shiraishi A."/>
            <person name="Satake H."/>
            <person name="Nakayama K."/>
        </authorList>
    </citation>
    <scope>NUCLEOTIDE SEQUENCE</scope>
</reference>
<keyword evidence="2" id="KW-0723">Serine/threonine-protein kinase</keyword>
<dbReference type="GO" id="GO:0005524">
    <property type="term" value="F:ATP binding"/>
    <property type="evidence" value="ECO:0007669"/>
    <property type="project" value="UniProtKB-KW"/>
</dbReference>
<protein>
    <submittedName>
        <fullName evidence="8">Serine/threonine-protein kinase PEPKR2-like</fullName>
    </submittedName>
</protein>
<organism evidence="8">
    <name type="scientific">Tanacetum cinerariifolium</name>
    <name type="common">Dalmatian daisy</name>
    <name type="synonym">Chrysanthemum cinerariifolium</name>
    <dbReference type="NCBI Taxonomy" id="118510"/>
    <lineage>
        <taxon>Eukaryota</taxon>
        <taxon>Viridiplantae</taxon>
        <taxon>Streptophyta</taxon>
        <taxon>Embryophyta</taxon>
        <taxon>Tracheophyta</taxon>
        <taxon>Spermatophyta</taxon>
        <taxon>Magnoliopsida</taxon>
        <taxon>eudicotyledons</taxon>
        <taxon>Gunneridae</taxon>
        <taxon>Pentapetalae</taxon>
        <taxon>asterids</taxon>
        <taxon>campanulids</taxon>
        <taxon>Asterales</taxon>
        <taxon>Asteraceae</taxon>
        <taxon>Asteroideae</taxon>
        <taxon>Anthemideae</taxon>
        <taxon>Anthemidinae</taxon>
        <taxon>Tanacetum</taxon>
    </lineage>
</organism>
<feature type="non-terminal residue" evidence="8">
    <location>
        <position position="114"/>
    </location>
</feature>
<dbReference type="InterPro" id="IPR050205">
    <property type="entry name" value="CDPK_Ser/Thr_kinases"/>
</dbReference>
<accession>A0A699K4E9</accession>
<keyword evidence="3" id="KW-0808">Transferase</keyword>
<feature type="domain" description="Protein kinase" evidence="7">
    <location>
        <begin position="19"/>
        <end position="114"/>
    </location>
</feature>
<evidence type="ECO:0000256" key="3">
    <source>
        <dbReference type="ARBA" id="ARBA00022679"/>
    </source>
</evidence>
<dbReference type="InterPro" id="IPR011009">
    <property type="entry name" value="Kinase-like_dom_sf"/>
</dbReference>
<name>A0A699K4E9_TANCI</name>
<dbReference type="InterPro" id="IPR000719">
    <property type="entry name" value="Prot_kinase_dom"/>
</dbReference>
<comment type="similarity">
    <text evidence="1">Belongs to the protein kinase superfamily. CAMK Ser/Thr protein kinase family. CaMK subfamily.</text>
</comment>
<evidence type="ECO:0000313" key="8">
    <source>
        <dbReference type="EMBL" id="GFA68628.1"/>
    </source>
</evidence>
<keyword evidence="4" id="KW-0547">Nucleotide-binding</keyword>
<evidence type="ECO:0000256" key="6">
    <source>
        <dbReference type="ARBA" id="ARBA00022840"/>
    </source>
</evidence>
<keyword evidence="5 8" id="KW-0418">Kinase</keyword>
<keyword evidence="6" id="KW-0067">ATP-binding</keyword>
<dbReference type="AlphaFoldDB" id="A0A699K4E9"/>
<proteinExistence type="inferred from homology"/>
<dbReference type="PROSITE" id="PS50011">
    <property type="entry name" value="PROTEIN_KINASE_DOM"/>
    <property type="match status" value="1"/>
</dbReference>
<dbReference type="EMBL" id="BKCJ010468797">
    <property type="protein sequence ID" value="GFA68628.1"/>
    <property type="molecule type" value="Genomic_DNA"/>
</dbReference>
<evidence type="ECO:0000256" key="2">
    <source>
        <dbReference type="ARBA" id="ARBA00022527"/>
    </source>
</evidence>
<dbReference type="Gene3D" id="3.30.200.20">
    <property type="entry name" value="Phosphorylase Kinase, domain 1"/>
    <property type="match status" value="1"/>
</dbReference>
<evidence type="ECO:0000256" key="1">
    <source>
        <dbReference type="ARBA" id="ARBA00005354"/>
    </source>
</evidence>
<gene>
    <name evidence="8" type="ORF">Tci_640600</name>
</gene>
<comment type="caution">
    <text evidence="8">The sequence shown here is derived from an EMBL/GenBank/DDBJ whole genome shotgun (WGS) entry which is preliminary data.</text>
</comment>
<dbReference type="PANTHER" id="PTHR24349">
    <property type="entry name" value="SERINE/THREONINE-PROTEIN KINASE"/>
    <property type="match status" value="1"/>
</dbReference>
<dbReference type="SUPFAM" id="SSF56112">
    <property type="entry name" value="Protein kinase-like (PK-like)"/>
    <property type="match status" value="1"/>
</dbReference>
<dbReference type="GO" id="GO:0004674">
    <property type="term" value="F:protein serine/threonine kinase activity"/>
    <property type="evidence" value="ECO:0007669"/>
    <property type="project" value="UniProtKB-KW"/>
</dbReference>